<dbReference type="RefSeq" id="WP_003444037.1">
    <property type="nucleotide sequence ID" value="NZ_ANZB01000004.1"/>
</dbReference>
<evidence type="ECO:0000256" key="2">
    <source>
        <dbReference type="RuleBase" id="RU362116"/>
    </source>
</evidence>
<dbReference type="NCBIfam" id="TIGR03506">
    <property type="entry name" value="FlgEFG_subfam"/>
    <property type="match status" value="1"/>
</dbReference>
<keyword evidence="9" id="KW-1185">Reference proteome</keyword>
<feature type="domain" description="Flagellar hook protein FlgE/F/G-like D1" evidence="5">
    <location>
        <begin position="96"/>
        <end position="154"/>
    </location>
</feature>
<keyword evidence="6" id="KW-0969">Cilium</keyword>
<dbReference type="Pfam" id="PF00460">
    <property type="entry name" value="Flg_bb_rod"/>
    <property type="match status" value="1"/>
</dbReference>
<protein>
    <submittedName>
        <fullName evidence="6">Flagellar basal-body rod protein FlgG</fullName>
    </submittedName>
    <submittedName>
        <fullName evidence="7">Flagellar hook-basal body protein</fullName>
    </submittedName>
</protein>
<dbReference type="KEGG" id="cpat:CLPA_c18370"/>
<accession>A0A0H3J4L8</accession>
<evidence type="ECO:0000313" key="6">
    <source>
        <dbReference type="EMBL" id="AJA51895.1"/>
    </source>
</evidence>
<reference evidence="7 8" key="3">
    <citation type="journal article" name="Genome Announc.">
        <title>Improved Draft Genome Sequence of Clostridium pasteurianum Strain ATCC 6013 (DSM 525) Using a Hybrid Next-Generation Sequencing Approach.</title>
        <authorList>
            <person name="Pyne M.E."/>
            <person name="Utturkar S."/>
            <person name="Brown S.D."/>
            <person name="Moo-Young M."/>
            <person name="Chung D.A."/>
            <person name="Chou C.P."/>
        </authorList>
    </citation>
    <scope>NUCLEOTIDE SEQUENCE [LARGE SCALE GENOMIC DNA]</scope>
    <source>
        <strain evidence="7 8">ATCC 6013</strain>
    </source>
</reference>
<dbReference type="PANTHER" id="PTHR30435">
    <property type="entry name" value="FLAGELLAR PROTEIN"/>
    <property type="match status" value="1"/>
</dbReference>
<feature type="domain" description="Flagellar basal-body/hook protein C-terminal" evidence="4">
    <location>
        <begin position="211"/>
        <end position="254"/>
    </location>
</feature>
<reference evidence="7" key="2">
    <citation type="submission" date="2015-10" db="EMBL/GenBank/DDBJ databases">
        <title>Improved Draft Genome Sequence of Clostridium pasteurianum Strain ATCC 6013 (DSM 525) Using a Hybrid Next-Generation Sequencing Approach.</title>
        <authorList>
            <person name="Pyne M.E."/>
            <person name="Utturkar S.M."/>
            <person name="Brown S.D."/>
            <person name="Moo-Young M."/>
            <person name="Chung D.A."/>
            <person name="Chou P.C."/>
        </authorList>
    </citation>
    <scope>NUCLEOTIDE SEQUENCE</scope>
    <source>
        <strain evidence="7">ATCC 6013</strain>
    </source>
</reference>
<evidence type="ECO:0000259" key="4">
    <source>
        <dbReference type="Pfam" id="PF06429"/>
    </source>
</evidence>
<evidence type="ECO:0000256" key="1">
    <source>
        <dbReference type="ARBA" id="ARBA00009677"/>
    </source>
</evidence>
<dbReference type="AlphaFoldDB" id="A0A0H3J4L8"/>
<evidence type="ECO:0000313" key="9">
    <source>
        <dbReference type="Proteomes" id="UP000030905"/>
    </source>
</evidence>
<dbReference type="InterPro" id="IPR010930">
    <property type="entry name" value="Flg_bb/hook_C_dom"/>
</dbReference>
<sequence>MIRSLYTTISGMITQQAKQDVITNNMSNANTVGFKGDNLAIRKFNDVLIQNQSKIYNGVNYTQTIGNLSFGSRIDETATDFTQGNIESTDSDTDFAIDGRGFFTVSRDNGTTAQNYYTRDGHFHVNMQGYLVNDSGDYVMGRNINSGNVERINVGNGKITSDIYGNINIDGTPAYAFQTVDFNNYNTLKKVGDNLYQGENPIANNNIFVKQKSLEESNINPVNEMVNMMSTMRTFETQQKIVQSIDQTLGQAIDVGTVR</sequence>
<comment type="subcellular location">
    <subcellularLocation>
        <location evidence="2">Bacterial flagellum basal body</location>
    </subcellularLocation>
</comment>
<dbReference type="GeneID" id="93073996"/>
<evidence type="ECO:0000259" key="5">
    <source>
        <dbReference type="Pfam" id="PF22692"/>
    </source>
</evidence>
<comment type="similarity">
    <text evidence="1 2">Belongs to the flagella basal body rod proteins family.</text>
</comment>
<evidence type="ECO:0000313" key="8">
    <source>
        <dbReference type="Proteomes" id="UP000028042"/>
    </source>
</evidence>
<organism evidence="6 9">
    <name type="scientific">Clostridium pasteurianum DSM 525 = ATCC 6013</name>
    <dbReference type="NCBI Taxonomy" id="1262449"/>
    <lineage>
        <taxon>Bacteria</taxon>
        <taxon>Bacillati</taxon>
        <taxon>Bacillota</taxon>
        <taxon>Clostridia</taxon>
        <taxon>Eubacteriales</taxon>
        <taxon>Clostridiaceae</taxon>
        <taxon>Clostridium</taxon>
    </lineage>
</organism>
<dbReference type="EMBL" id="JPGY02000001">
    <property type="protein sequence ID" value="KRU12097.1"/>
    <property type="molecule type" value="Genomic_DNA"/>
</dbReference>
<dbReference type="InterPro" id="IPR037925">
    <property type="entry name" value="FlgE/F/G-like"/>
</dbReference>
<dbReference type="PROSITE" id="PS00588">
    <property type="entry name" value="FLAGELLA_BB_ROD"/>
    <property type="match status" value="1"/>
</dbReference>
<dbReference type="InterPro" id="IPR019776">
    <property type="entry name" value="Flagellar_basal_body_rod_CS"/>
</dbReference>
<feature type="domain" description="Flagellar basal body rod protein N-terminal" evidence="3">
    <location>
        <begin position="5"/>
        <end position="35"/>
    </location>
</feature>
<dbReference type="SUPFAM" id="SSF117143">
    <property type="entry name" value="Flagellar hook protein flgE"/>
    <property type="match status" value="1"/>
</dbReference>
<dbReference type="GO" id="GO:0071978">
    <property type="term" value="P:bacterial-type flagellum-dependent swarming motility"/>
    <property type="evidence" value="ECO:0007669"/>
    <property type="project" value="TreeGrafter"/>
</dbReference>
<keyword evidence="6" id="KW-0966">Cell projection</keyword>
<dbReference type="GO" id="GO:0009425">
    <property type="term" value="C:bacterial-type flagellum basal body"/>
    <property type="evidence" value="ECO:0007669"/>
    <property type="project" value="UniProtKB-SubCell"/>
</dbReference>
<dbReference type="KEGG" id="cpae:CPAST_c18370"/>
<dbReference type="eggNOG" id="COG4786">
    <property type="taxonomic scope" value="Bacteria"/>
</dbReference>
<dbReference type="Pfam" id="PF06429">
    <property type="entry name" value="Flg_bbr_C"/>
    <property type="match status" value="1"/>
</dbReference>
<dbReference type="PATRIC" id="fig|1262449.3.peg.1674"/>
<reference evidence="6 9" key="1">
    <citation type="journal article" date="2015" name="Genome Announc.">
        <title>Complete Genome Sequence of the Nitrogen-Fixing and Solvent-Producing Clostridium pasteurianum DSM 525.</title>
        <authorList>
            <person name="Poehlein A."/>
            <person name="Grosse-Honebrink A."/>
            <person name="Zhang Y."/>
            <person name="Minton N.P."/>
            <person name="Daniel R."/>
        </authorList>
    </citation>
    <scope>NUCLEOTIDE SEQUENCE [LARGE SCALE GENOMIC DNA]</scope>
    <source>
        <strain evidence="6">DSM 525</strain>
        <strain evidence="9">DSM 525 / ATCC 6013</strain>
    </source>
</reference>
<evidence type="ECO:0000313" key="7">
    <source>
        <dbReference type="EMBL" id="KRU12097.1"/>
    </source>
</evidence>
<dbReference type="Proteomes" id="UP000030905">
    <property type="component" value="Chromosome"/>
</dbReference>
<dbReference type="InterPro" id="IPR001444">
    <property type="entry name" value="Flag_bb_rod_N"/>
</dbReference>
<dbReference type="Proteomes" id="UP000028042">
    <property type="component" value="Unassembled WGS sequence"/>
</dbReference>
<dbReference type="InterPro" id="IPR053967">
    <property type="entry name" value="LlgE_F_G-like_D1"/>
</dbReference>
<gene>
    <name evidence="6" type="primary">flgG2</name>
    <name evidence="6" type="ORF">CLPA_c18370</name>
    <name evidence="7" type="ORF">CP6013_01344</name>
</gene>
<evidence type="ECO:0000259" key="3">
    <source>
        <dbReference type="Pfam" id="PF00460"/>
    </source>
</evidence>
<dbReference type="EMBL" id="CP009268">
    <property type="protein sequence ID" value="AJA51895.1"/>
    <property type="molecule type" value="Genomic_DNA"/>
</dbReference>
<keyword evidence="2" id="KW-0975">Bacterial flagellum</keyword>
<dbReference type="InterPro" id="IPR020013">
    <property type="entry name" value="Flagellar_FlgE/F/G"/>
</dbReference>
<keyword evidence="6" id="KW-0282">Flagellum</keyword>
<proteinExistence type="inferred from homology"/>
<dbReference type="PANTHER" id="PTHR30435:SF19">
    <property type="entry name" value="FLAGELLAR BASAL-BODY ROD PROTEIN FLGG"/>
    <property type="match status" value="1"/>
</dbReference>
<name>A0A0H3J4L8_CLOPA</name>
<dbReference type="Pfam" id="PF22692">
    <property type="entry name" value="LlgE_F_G_D1"/>
    <property type="match status" value="1"/>
</dbReference>